<accession>A0AAD9KZ37</accession>
<proteinExistence type="predicted"/>
<gene>
    <name evidence="1" type="ORF">NP493_489g02013</name>
</gene>
<comment type="caution">
    <text evidence="1">The sequence shown here is derived from an EMBL/GenBank/DDBJ whole genome shotgun (WGS) entry which is preliminary data.</text>
</comment>
<reference evidence="1" key="1">
    <citation type="journal article" date="2023" name="Mol. Biol. Evol.">
        <title>Third-Generation Sequencing Reveals the Adaptive Role of the Epigenome in Three Deep-Sea Polychaetes.</title>
        <authorList>
            <person name="Perez M."/>
            <person name="Aroh O."/>
            <person name="Sun Y."/>
            <person name="Lan Y."/>
            <person name="Juniper S.K."/>
            <person name="Young C.R."/>
            <person name="Angers B."/>
            <person name="Qian P.Y."/>
        </authorList>
    </citation>
    <scope>NUCLEOTIDE SEQUENCE</scope>
    <source>
        <strain evidence="1">R07B-5</strain>
    </source>
</reference>
<organism evidence="1 2">
    <name type="scientific">Ridgeia piscesae</name>
    <name type="common">Tubeworm</name>
    <dbReference type="NCBI Taxonomy" id="27915"/>
    <lineage>
        <taxon>Eukaryota</taxon>
        <taxon>Metazoa</taxon>
        <taxon>Spiralia</taxon>
        <taxon>Lophotrochozoa</taxon>
        <taxon>Annelida</taxon>
        <taxon>Polychaeta</taxon>
        <taxon>Sedentaria</taxon>
        <taxon>Canalipalpata</taxon>
        <taxon>Sabellida</taxon>
        <taxon>Siboglinidae</taxon>
        <taxon>Ridgeia</taxon>
    </lineage>
</organism>
<dbReference type="Proteomes" id="UP001209878">
    <property type="component" value="Unassembled WGS sequence"/>
</dbReference>
<dbReference type="AlphaFoldDB" id="A0AAD9KZ37"/>
<sequence>MGISCSAKNTLALYRPTVSGLKSMRNVLFFMSVVLTGTSSPRSLVSAIATSPGPASEQSTSKYVDSKVFTGFSIAGPETFTLRGLLASDTFTLDGLLGTATPPYDTITVCLMFFFGMYRQLYVPSLLSFVITSTALQSASSAAT</sequence>
<name>A0AAD9KZ37_RIDPI</name>
<protein>
    <submittedName>
        <fullName evidence="1">Uncharacterized protein</fullName>
    </submittedName>
</protein>
<evidence type="ECO:0000313" key="2">
    <source>
        <dbReference type="Proteomes" id="UP001209878"/>
    </source>
</evidence>
<evidence type="ECO:0000313" key="1">
    <source>
        <dbReference type="EMBL" id="KAK2179443.1"/>
    </source>
</evidence>
<dbReference type="EMBL" id="JAODUO010000490">
    <property type="protein sequence ID" value="KAK2179443.1"/>
    <property type="molecule type" value="Genomic_DNA"/>
</dbReference>
<keyword evidence="2" id="KW-1185">Reference proteome</keyword>